<dbReference type="PROSITE" id="PS50157">
    <property type="entry name" value="ZINC_FINGER_C2H2_2"/>
    <property type="match status" value="2"/>
</dbReference>
<keyword evidence="8" id="KW-1185">Reference proteome</keyword>
<evidence type="ECO:0000256" key="4">
    <source>
        <dbReference type="PROSITE-ProRule" id="PRU00042"/>
    </source>
</evidence>
<feature type="region of interest" description="Disordered" evidence="5">
    <location>
        <begin position="160"/>
        <end position="192"/>
    </location>
</feature>
<keyword evidence="2 4" id="KW-0863">Zinc-finger</keyword>
<evidence type="ECO:0000313" key="8">
    <source>
        <dbReference type="Proteomes" id="UP001163828"/>
    </source>
</evidence>
<dbReference type="InterPro" id="IPR036236">
    <property type="entry name" value="Znf_C2H2_sf"/>
</dbReference>
<feature type="compositionally biased region" description="Basic and acidic residues" evidence="5">
    <location>
        <begin position="161"/>
        <end position="170"/>
    </location>
</feature>
<evidence type="ECO:0000256" key="1">
    <source>
        <dbReference type="ARBA" id="ARBA00022723"/>
    </source>
</evidence>
<keyword evidence="3" id="KW-0862">Zinc</keyword>
<feature type="region of interest" description="Disordered" evidence="5">
    <location>
        <begin position="246"/>
        <end position="272"/>
    </location>
</feature>
<dbReference type="Pfam" id="PF00096">
    <property type="entry name" value="zf-C2H2"/>
    <property type="match status" value="2"/>
</dbReference>
<dbReference type="PROSITE" id="PS00028">
    <property type="entry name" value="ZINC_FINGER_C2H2_1"/>
    <property type="match status" value="2"/>
</dbReference>
<dbReference type="Gene3D" id="3.30.160.60">
    <property type="entry name" value="Classic Zinc Finger"/>
    <property type="match status" value="2"/>
</dbReference>
<dbReference type="InterPro" id="IPR013087">
    <property type="entry name" value="Znf_C2H2_type"/>
</dbReference>
<keyword evidence="1" id="KW-0479">Metal-binding</keyword>
<dbReference type="Proteomes" id="UP001163828">
    <property type="component" value="Unassembled WGS sequence"/>
</dbReference>
<dbReference type="EMBL" id="MU790830">
    <property type="protein sequence ID" value="KAJ3992705.1"/>
    <property type="molecule type" value="Genomic_DNA"/>
</dbReference>
<name>A0ABQ8Q239_9AGAR</name>
<evidence type="ECO:0000256" key="2">
    <source>
        <dbReference type="ARBA" id="ARBA00022771"/>
    </source>
</evidence>
<dbReference type="SUPFAM" id="SSF57667">
    <property type="entry name" value="beta-beta-alpha zinc fingers"/>
    <property type="match status" value="1"/>
</dbReference>
<feature type="compositionally biased region" description="Polar residues" evidence="5">
    <location>
        <begin position="171"/>
        <end position="191"/>
    </location>
</feature>
<evidence type="ECO:0000259" key="6">
    <source>
        <dbReference type="PROSITE" id="PS50157"/>
    </source>
</evidence>
<comment type="caution">
    <text evidence="7">The sequence shown here is derived from an EMBL/GenBank/DDBJ whole genome shotgun (WGS) entry which is preliminary data.</text>
</comment>
<dbReference type="PANTHER" id="PTHR23235">
    <property type="entry name" value="KRUEPPEL-LIKE TRANSCRIPTION FACTOR"/>
    <property type="match status" value="1"/>
</dbReference>
<reference evidence="7" key="1">
    <citation type="submission" date="2022-08" db="EMBL/GenBank/DDBJ databases">
        <authorList>
            <consortium name="DOE Joint Genome Institute"/>
            <person name="Min B."/>
            <person name="Riley R."/>
            <person name="Sierra-Patev S."/>
            <person name="Naranjo-Ortiz M."/>
            <person name="Looney B."/>
            <person name="Konkel Z."/>
            <person name="Slot J.C."/>
            <person name="Sakamoto Y."/>
            <person name="Steenwyk J.L."/>
            <person name="Rokas A."/>
            <person name="Carro J."/>
            <person name="Camarero S."/>
            <person name="Ferreira P."/>
            <person name="Molpeceres G."/>
            <person name="Ruiz-Duenas F.J."/>
            <person name="Serrano A."/>
            <person name="Henrissat B."/>
            <person name="Drula E."/>
            <person name="Hughes K.W."/>
            <person name="Mata J.L."/>
            <person name="Ishikawa N.K."/>
            <person name="Vargas-Isla R."/>
            <person name="Ushijima S."/>
            <person name="Smith C.A."/>
            <person name="Ahrendt S."/>
            <person name="Andreopoulos W."/>
            <person name="He G."/>
            <person name="Labutti K."/>
            <person name="Lipzen A."/>
            <person name="Ng V."/>
            <person name="Sandor L."/>
            <person name="Barry K."/>
            <person name="Martinez A.T."/>
            <person name="Xiao Y."/>
            <person name="Gibbons J.G."/>
            <person name="Terashima K."/>
            <person name="Hibbett D.S."/>
            <person name="Grigoriev I.V."/>
        </authorList>
    </citation>
    <scope>NUCLEOTIDE SEQUENCE</scope>
    <source>
        <strain evidence="7">TFB10827</strain>
    </source>
</reference>
<evidence type="ECO:0000256" key="5">
    <source>
        <dbReference type="SAM" id="MobiDB-lite"/>
    </source>
</evidence>
<proteinExistence type="predicted"/>
<dbReference type="PANTHER" id="PTHR23235:SF120">
    <property type="entry name" value="KRUPPEL-LIKE FACTOR 15"/>
    <property type="match status" value="1"/>
</dbReference>
<protein>
    <recommendedName>
        <fullName evidence="6">C2H2-type domain-containing protein</fullName>
    </recommendedName>
</protein>
<gene>
    <name evidence="7" type="ORF">F5050DRAFT_1787044</name>
</gene>
<evidence type="ECO:0000256" key="3">
    <source>
        <dbReference type="ARBA" id="ARBA00022833"/>
    </source>
</evidence>
<evidence type="ECO:0000313" key="7">
    <source>
        <dbReference type="EMBL" id="KAJ3992705.1"/>
    </source>
</evidence>
<feature type="domain" description="C2H2-type" evidence="6">
    <location>
        <begin position="222"/>
        <end position="252"/>
    </location>
</feature>
<accession>A0ABQ8Q239</accession>
<dbReference type="SMART" id="SM00355">
    <property type="entry name" value="ZnF_C2H2"/>
    <property type="match status" value="2"/>
</dbReference>
<feature type="compositionally biased region" description="Basic and acidic residues" evidence="5">
    <location>
        <begin position="263"/>
        <end position="272"/>
    </location>
</feature>
<sequence>MYQNRFNVTDDEQTEDRPVLPSISRILDRGVSRVPSSLRLPPLPAYGQGQQAMAARQAIHADTWPPAPAQNYQEHSSRTAAPVYGYPATRMDSSRDPRISALETNQAMSTLASIRSAPARQYSSAPYSDHRDSAFISRPAGHGGYDSMYDRSLTGYGGRHHNVDNTREISSDSNLQSRSMYDQRSLDSSSNMRHRCGVCGKSFSRPSGLKIHITTHTGEKPYVCPEEGCHRSFSVRSNMRRHVRIVHQSTMDPEGSTDSSEDGDSRDSREEA</sequence>
<organism evidence="7 8">
    <name type="scientific">Lentinula boryana</name>
    <dbReference type="NCBI Taxonomy" id="40481"/>
    <lineage>
        <taxon>Eukaryota</taxon>
        <taxon>Fungi</taxon>
        <taxon>Dikarya</taxon>
        <taxon>Basidiomycota</taxon>
        <taxon>Agaricomycotina</taxon>
        <taxon>Agaricomycetes</taxon>
        <taxon>Agaricomycetidae</taxon>
        <taxon>Agaricales</taxon>
        <taxon>Marasmiineae</taxon>
        <taxon>Omphalotaceae</taxon>
        <taxon>Lentinula</taxon>
    </lineage>
</organism>
<feature type="domain" description="C2H2-type" evidence="6">
    <location>
        <begin position="194"/>
        <end position="221"/>
    </location>
</feature>